<dbReference type="GO" id="GO:0009236">
    <property type="term" value="P:cobalamin biosynthetic process"/>
    <property type="evidence" value="ECO:0007669"/>
    <property type="project" value="UniProtKB-UniRule"/>
</dbReference>
<evidence type="ECO:0000313" key="9">
    <source>
        <dbReference type="EMBL" id="EEO41945.2"/>
    </source>
</evidence>
<dbReference type="Gene3D" id="3.30.950.10">
    <property type="entry name" value="Methyltransferase, Cobalt-precorrin-4 Transmethylase, Domain 2"/>
    <property type="match status" value="1"/>
</dbReference>
<evidence type="ECO:0000256" key="6">
    <source>
        <dbReference type="ARBA" id="ARBA00022691"/>
    </source>
</evidence>
<feature type="domain" description="Tetrapyrrole methylase" evidence="8">
    <location>
        <begin position="4"/>
        <end position="208"/>
    </location>
</feature>
<reference evidence="9 10" key="1">
    <citation type="submission" date="2013-11" db="EMBL/GenBank/DDBJ databases">
        <title>The Genome Sequence of Fusobacterium sp. 7_1.</title>
        <authorList>
            <consortium name="The Broad Institute Genome Sequencing Platform"/>
            <person name="Earl A."/>
            <person name="Ward D."/>
            <person name="Feldgarden M."/>
            <person name="Gevers D."/>
            <person name="Strauss J."/>
            <person name="Ambrose C.E."/>
            <person name="Allen-Vercoe E."/>
            <person name="Walker B."/>
            <person name="Young S.K."/>
            <person name="Zeng Q."/>
            <person name="Gargeya S."/>
            <person name="Fitzgerald M."/>
            <person name="Haas B."/>
            <person name="Abouelleil A."/>
            <person name="Alvarado L."/>
            <person name="Arachchi H.M."/>
            <person name="Berlin A.M."/>
            <person name="Chapman S.B."/>
            <person name="Goldberg J."/>
            <person name="Griggs A."/>
            <person name="Gujja S."/>
            <person name="Hansen M."/>
            <person name="Howarth C."/>
            <person name="Imamovic A."/>
            <person name="Larimer J."/>
            <person name="McCowen C."/>
            <person name="Montmayeur A."/>
            <person name="Murphy C."/>
            <person name="Neiman D."/>
            <person name="Pearson M."/>
            <person name="Priest M."/>
            <person name="Roberts A."/>
            <person name="Saif S."/>
            <person name="Shea T."/>
            <person name="Sisk P."/>
            <person name="Sykes S."/>
            <person name="Wortman J."/>
            <person name="Nusbaum C."/>
            <person name="Birren B."/>
        </authorList>
    </citation>
    <scope>NUCLEOTIDE SEQUENCE [LARGE SCALE GENOMIC DNA]</scope>
    <source>
        <strain evidence="9 10">7_1</strain>
    </source>
</reference>
<dbReference type="CDD" id="cd11645">
    <property type="entry name" value="Precorrin_2_C20_MT"/>
    <property type="match status" value="1"/>
</dbReference>
<dbReference type="KEGG" id="fne:FSDG_00504"/>
<evidence type="ECO:0000313" key="10">
    <source>
        <dbReference type="Proteomes" id="UP000002799"/>
    </source>
</evidence>
<dbReference type="UniPathway" id="UPA00148"/>
<dbReference type="InterPro" id="IPR000878">
    <property type="entry name" value="4pyrrol_Mease"/>
</dbReference>
<dbReference type="Gene3D" id="3.40.1010.10">
    <property type="entry name" value="Cobalt-precorrin-4 Transmethylase, Domain 1"/>
    <property type="match status" value="1"/>
</dbReference>
<accession>A0A140PRK2</accession>
<dbReference type="PIRSF" id="PIRSF036427">
    <property type="entry name" value="Precrrn-2_mtase"/>
    <property type="match status" value="1"/>
</dbReference>
<dbReference type="RefSeq" id="WP_016361312.1">
    <property type="nucleotide sequence ID" value="NZ_AKBT01000001.1"/>
</dbReference>
<dbReference type="NCBIfam" id="TIGR01467">
    <property type="entry name" value="cobI_cbiL"/>
    <property type="match status" value="1"/>
</dbReference>
<dbReference type="eggNOG" id="COG2243">
    <property type="taxonomic scope" value="Bacteria"/>
</dbReference>
<evidence type="ECO:0000256" key="5">
    <source>
        <dbReference type="ARBA" id="ARBA00022679"/>
    </source>
</evidence>
<comment type="subunit">
    <text evidence="7">Homodimer.</text>
</comment>
<evidence type="ECO:0000256" key="1">
    <source>
        <dbReference type="ARBA" id="ARBA00004953"/>
    </source>
</evidence>
<dbReference type="PANTHER" id="PTHR43467">
    <property type="entry name" value="COBALT-PRECORRIN-2 C(20)-METHYLTRANSFERASE"/>
    <property type="match status" value="1"/>
</dbReference>
<comment type="catalytic activity">
    <reaction evidence="7">
        <text>Co-precorrin-2 + S-adenosyl-L-methionine = Co-precorrin-3 + S-adenosyl-L-homocysteine + H(+)</text>
        <dbReference type="Rhea" id="RHEA:17997"/>
        <dbReference type="ChEBI" id="CHEBI:15378"/>
        <dbReference type="ChEBI" id="CHEBI:57856"/>
        <dbReference type="ChEBI" id="CHEBI:59789"/>
        <dbReference type="ChEBI" id="CHEBI:60053"/>
        <dbReference type="ChEBI" id="CHEBI:60060"/>
        <dbReference type="EC" id="2.1.1.151"/>
    </reaction>
</comment>
<evidence type="ECO:0000256" key="3">
    <source>
        <dbReference type="ARBA" id="ARBA00022573"/>
    </source>
</evidence>
<dbReference type="InterPro" id="IPR014777">
    <property type="entry name" value="4pyrrole_Mease_sub1"/>
</dbReference>
<dbReference type="GO" id="GO:0030788">
    <property type="term" value="F:precorrin-2 C20-methyltransferase activity"/>
    <property type="evidence" value="ECO:0007669"/>
    <property type="project" value="InterPro"/>
</dbReference>
<dbReference type="EMBL" id="CP007062">
    <property type="protein sequence ID" value="EEO41945.2"/>
    <property type="molecule type" value="Genomic_DNA"/>
</dbReference>
<keyword evidence="5 9" id="KW-0808">Transferase</keyword>
<keyword evidence="4 9" id="KW-0489">Methyltransferase</keyword>
<keyword evidence="6" id="KW-0949">S-adenosyl-L-methionine</keyword>
<evidence type="ECO:0000256" key="7">
    <source>
        <dbReference type="PIRNR" id="PIRNR036427"/>
    </source>
</evidence>
<comment type="similarity">
    <text evidence="2 7">Belongs to the precorrin methyltransferase family.</text>
</comment>
<name>A0A140PRK2_9FUSO</name>
<gene>
    <name evidence="9" type="ORF">FSDG_00504</name>
</gene>
<dbReference type="PANTHER" id="PTHR43467:SF2">
    <property type="entry name" value="COBALT-PRECORRIN-2 C(20)-METHYLTRANSFERASE"/>
    <property type="match status" value="1"/>
</dbReference>
<dbReference type="InterPro" id="IPR006364">
    <property type="entry name" value="CobI/CbiL/CobIJ_dom"/>
</dbReference>
<sequence length="240" mass="27647">MTNKFYGIGVGVGDPEEITLKAINTLKKLDVVILPEAKKDDGSVAYEIAKQYMKEDVEKFFVEFPMLKSLEERENARKENAKIVQKLLDEGKNVGFLTIGDTMTYSTYVYILDHLPKKYLVETIPGVSSFVDMASRFNFPLMIGDETLKVVSLNKKTNIEFELENNDNIVFMKVSRNFENLKQALIKTENIDKIIMVSNCGKENQKVYYDIKDLTEDDIPYFTTLIVKKSGFEKWKKFNI</sequence>
<dbReference type="InterPro" id="IPR035996">
    <property type="entry name" value="4pyrrol_Methylase_sf"/>
</dbReference>
<dbReference type="GO" id="GO:0043781">
    <property type="term" value="F:cobalt-factor II C20-methyltransferase activity"/>
    <property type="evidence" value="ECO:0007669"/>
    <property type="project" value="UniProtKB-EC"/>
</dbReference>
<dbReference type="Proteomes" id="UP000002799">
    <property type="component" value="Chromosome"/>
</dbReference>
<comment type="function">
    <text evidence="7">Methylates cobalt-precorrin-2 at the C-20 position to produce cobalt-precorrin-3A in the anaerobic cobalamin biosynthesis pathway.</text>
</comment>
<organism evidence="9">
    <name type="scientific">Fusobacterium animalis 7_1</name>
    <dbReference type="NCBI Taxonomy" id="457405"/>
    <lineage>
        <taxon>Bacteria</taxon>
        <taxon>Fusobacteriati</taxon>
        <taxon>Fusobacteriota</taxon>
        <taxon>Fusobacteriia</taxon>
        <taxon>Fusobacteriales</taxon>
        <taxon>Fusobacteriaceae</taxon>
        <taxon>Fusobacterium</taxon>
    </lineage>
</organism>
<comment type="pathway">
    <text evidence="1">Cofactor biosynthesis; adenosylcobalamin biosynthesis.</text>
</comment>
<evidence type="ECO:0000259" key="8">
    <source>
        <dbReference type="Pfam" id="PF00590"/>
    </source>
</evidence>
<evidence type="ECO:0000256" key="4">
    <source>
        <dbReference type="ARBA" id="ARBA00022603"/>
    </source>
</evidence>
<dbReference type="Pfam" id="PF00590">
    <property type="entry name" value="TP_methylase"/>
    <property type="match status" value="1"/>
</dbReference>
<dbReference type="AlphaFoldDB" id="A0A140PRK2"/>
<dbReference type="EC" id="2.1.1.151" evidence="7"/>
<dbReference type="GO" id="GO:0032259">
    <property type="term" value="P:methylation"/>
    <property type="evidence" value="ECO:0007669"/>
    <property type="project" value="UniProtKB-KW"/>
</dbReference>
<keyword evidence="3" id="KW-0169">Cobalamin biosynthesis</keyword>
<dbReference type="HOGENOM" id="CLU_076014_2_1_0"/>
<dbReference type="SUPFAM" id="SSF53790">
    <property type="entry name" value="Tetrapyrrole methylase"/>
    <property type="match status" value="1"/>
</dbReference>
<proteinExistence type="inferred from homology"/>
<evidence type="ECO:0000256" key="2">
    <source>
        <dbReference type="ARBA" id="ARBA00005879"/>
    </source>
</evidence>
<dbReference type="InterPro" id="IPR014776">
    <property type="entry name" value="4pyrrole_Mease_sub2"/>
</dbReference>
<dbReference type="InterPro" id="IPR012382">
    <property type="entry name" value="CobI/CbiL"/>
</dbReference>
<protein>
    <recommendedName>
        <fullName evidence="7">Cobalt-precorrin-2 C(20)-methyltransferase</fullName>
        <ecNumber evidence="7">2.1.1.151</ecNumber>
    </recommendedName>
</protein>